<reference evidence="3" key="1">
    <citation type="journal article" date="2020" name="Fungal Divers.">
        <title>Resolving the Mortierellaceae phylogeny through synthesis of multi-gene phylogenetics and phylogenomics.</title>
        <authorList>
            <person name="Vandepol N."/>
            <person name="Liber J."/>
            <person name="Desiro A."/>
            <person name="Na H."/>
            <person name="Kennedy M."/>
            <person name="Barry K."/>
            <person name="Grigoriev I.V."/>
            <person name="Miller A.N."/>
            <person name="O'Donnell K."/>
            <person name="Stajich J.E."/>
            <person name="Bonito G."/>
        </authorList>
    </citation>
    <scope>NUCLEOTIDE SEQUENCE</scope>
    <source>
        <strain evidence="3">KOD1015</strain>
    </source>
</reference>
<keyword evidence="4" id="KW-1185">Reference proteome</keyword>
<evidence type="ECO:0000256" key="1">
    <source>
        <dbReference type="SAM" id="MobiDB-lite"/>
    </source>
</evidence>
<evidence type="ECO:0000313" key="4">
    <source>
        <dbReference type="Proteomes" id="UP000780801"/>
    </source>
</evidence>
<evidence type="ECO:0000313" key="3">
    <source>
        <dbReference type="EMBL" id="KAF9578887.1"/>
    </source>
</evidence>
<dbReference type="OrthoDB" id="2441632at2759"/>
<gene>
    <name evidence="3" type="ORF">BGW38_005096</name>
</gene>
<feature type="region of interest" description="Disordered" evidence="1">
    <location>
        <begin position="84"/>
        <end position="122"/>
    </location>
</feature>
<feature type="region of interest" description="Disordered" evidence="1">
    <location>
        <begin position="1"/>
        <end position="50"/>
    </location>
</feature>
<feature type="compositionally biased region" description="Polar residues" evidence="1">
    <location>
        <begin position="1"/>
        <end position="15"/>
    </location>
</feature>
<evidence type="ECO:0000256" key="2">
    <source>
        <dbReference type="SAM" id="Phobius"/>
    </source>
</evidence>
<feature type="compositionally biased region" description="Low complexity" evidence="1">
    <location>
        <begin position="90"/>
        <end position="104"/>
    </location>
</feature>
<feature type="transmembrane region" description="Helical" evidence="2">
    <location>
        <begin position="178"/>
        <end position="203"/>
    </location>
</feature>
<feature type="non-terminal residue" evidence="3">
    <location>
        <position position="204"/>
    </location>
</feature>
<dbReference type="Proteomes" id="UP000780801">
    <property type="component" value="Unassembled WGS sequence"/>
</dbReference>
<comment type="caution">
    <text evidence="3">The sequence shown here is derived from an EMBL/GenBank/DDBJ whole genome shotgun (WGS) entry which is preliminary data.</text>
</comment>
<proteinExistence type="predicted"/>
<feature type="compositionally biased region" description="Basic and acidic residues" evidence="1">
    <location>
        <begin position="105"/>
        <end position="120"/>
    </location>
</feature>
<dbReference type="EMBL" id="JAABOA010003227">
    <property type="protein sequence ID" value="KAF9578887.1"/>
    <property type="molecule type" value="Genomic_DNA"/>
</dbReference>
<accession>A0A9P6FNV1</accession>
<protein>
    <submittedName>
        <fullName evidence="3">Uncharacterized protein</fullName>
    </submittedName>
</protein>
<organism evidence="3 4">
    <name type="scientific">Lunasporangiospora selenospora</name>
    <dbReference type="NCBI Taxonomy" id="979761"/>
    <lineage>
        <taxon>Eukaryota</taxon>
        <taxon>Fungi</taxon>
        <taxon>Fungi incertae sedis</taxon>
        <taxon>Mucoromycota</taxon>
        <taxon>Mortierellomycotina</taxon>
        <taxon>Mortierellomycetes</taxon>
        <taxon>Mortierellales</taxon>
        <taxon>Mortierellaceae</taxon>
        <taxon>Lunasporangiospora</taxon>
    </lineage>
</organism>
<dbReference type="AlphaFoldDB" id="A0A9P6FNV1"/>
<name>A0A9P6FNV1_9FUNG</name>
<keyword evidence="2" id="KW-0472">Membrane</keyword>
<sequence>MDTTPVPSTAQNGSGPQAPPAPVPVQEAELSAPAPVEDYQPMKDQIPGHERIDEIVGKAIGGTVIPTDIKPSDMPTIDKIDAEKAEKPAEQQPQQQAEPTSTATAKKETASKEAGKETAAPKKTTVGAYPEVTRIGWLEAYKRTDGAQNEFRDKSIWMDEFASSALYGAFWHNASAVVVIPVVCFIVFKLGGGFVSLILIIAFG</sequence>
<keyword evidence="2" id="KW-0812">Transmembrane</keyword>
<keyword evidence="2" id="KW-1133">Transmembrane helix</keyword>